<dbReference type="PROSITE" id="PS50011">
    <property type="entry name" value="PROTEIN_KINASE_DOM"/>
    <property type="match status" value="1"/>
</dbReference>
<dbReference type="Pfam" id="PF00560">
    <property type="entry name" value="LRR_1"/>
    <property type="match status" value="5"/>
</dbReference>
<dbReference type="InterPro" id="IPR011009">
    <property type="entry name" value="Kinase-like_dom_sf"/>
</dbReference>
<evidence type="ECO:0000313" key="25">
    <source>
        <dbReference type="EMBL" id="KAJ4849704.1"/>
    </source>
</evidence>
<dbReference type="InterPro" id="IPR051809">
    <property type="entry name" value="Plant_receptor-like_S/T_kinase"/>
</dbReference>
<dbReference type="InterPro" id="IPR008271">
    <property type="entry name" value="Ser/Thr_kinase_AS"/>
</dbReference>
<dbReference type="InterPro" id="IPR001611">
    <property type="entry name" value="Leu-rich_rpt"/>
</dbReference>
<evidence type="ECO:0000256" key="6">
    <source>
        <dbReference type="ARBA" id="ARBA00022553"/>
    </source>
</evidence>
<dbReference type="InterPro" id="IPR000719">
    <property type="entry name" value="Prot_kinase_dom"/>
</dbReference>
<keyword evidence="16 22" id="KW-0472">Membrane</keyword>
<keyword evidence="26" id="KW-1185">Reference proteome</keyword>
<evidence type="ECO:0000256" key="15">
    <source>
        <dbReference type="ARBA" id="ARBA00022989"/>
    </source>
</evidence>
<keyword evidence="4" id="KW-1003">Cell membrane</keyword>
<evidence type="ECO:0000256" key="13">
    <source>
        <dbReference type="ARBA" id="ARBA00022777"/>
    </source>
</evidence>
<keyword evidence="17" id="KW-0675">Receptor</keyword>
<keyword evidence="9 22" id="KW-0812">Transmembrane</keyword>
<dbReference type="Pfam" id="PF00069">
    <property type="entry name" value="Pkinase"/>
    <property type="match status" value="1"/>
</dbReference>
<reference evidence="25" key="1">
    <citation type="submission" date="2022-02" db="EMBL/GenBank/DDBJ databases">
        <authorList>
            <person name="Henning P.M."/>
            <person name="McCubbin A.G."/>
            <person name="Shore J.S."/>
        </authorList>
    </citation>
    <scope>NUCLEOTIDE SEQUENCE</scope>
    <source>
        <strain evidence="25">F60SS</strain>
        <tissue evidence="25">Leaves</tissue>
    </source>
</reference>
<dbReference type="Pfam" id="PF13855">
    <property type="entry name" value="LRR_8"/>
    <property type="match status" value="2"/>
</dbReference>
<feature type="transmembrane region" description="Helical" evidence="22">
    <location>
        <begin position="707"/>
        <end position="728"/>
    </location>
</feature>
<dbReference type="GO" id="GO:0005886">
    <property type="term" value="C:plasma membrane"/>
    <property type="evidence" value="ECO:0007669"/>
    <property type="project" value="UniProtKB-SubCell"/>
</dbReference>
<comment type="caution">
    <text evidence="25">The sequence shown here is derived from an EMBL/GenBank/DDBJ whole genome shotgun (WGS) entry which is preliminary data.</text>
</comment>
<dbReference type="GO" id="GO:0005524">
    <property type="term" value="F:ATP binding"/>
    <property type="evidence" value="ECO:0007669"/>
    <property type="project" value="UniProtKB-UniRule"/>
</dbReference>
<evidence type="ECO:0000256" key="18">
    <source>
        <dbReference type="ARBA" id="ARBA00023180"/>
    </source>
</evidence>
<dbReference type="InterPro" id="IPR017441">
    <property type="entry name" value="Protein_kinase_ATP_BS"/>
</dbReference>
<keyword evidence="14 21" id="KW-0067">ATP-binding</keyword>
<gene>
    <name evidence="25" type="ORF">Tsubulata_050163</name>
</gene>
<keyword evidence="10 23" id="KW-0732">Signal</keyword>
<dbReference type="PROSITE" id="PS00107">
    <property type="entry name" value="PROTEIN_KINASE_ATP"/>
    <property type="match status" value="1"/>
</dbReference>
<dbReference type="Pfam" id="PF08263">
    <property type="entry name" value="LRRNT_2"/>
    <property type="match status" value="1"/>
</dbReference>
<comment type="catalytic activity">
    <reaction evidence="19">
        <text>L-threonyl-[protein] + ATP = O-phospho-L-threonyl-[protein] + ADP + H(+)</text>
        <dbReference type="Rhea" id="RHEA:46608"/>
        <dbReference type="Rhea" id="RHEA-COMP:11060"/>
        <dbReference type="Rhea" id="RHEA-COMP:11605"/>
        <dbReference type="ChEBI" id="CHEBI:15378"/>
        <dbReference type="ChEBI" id="CHEBI:30013"/>
        <dbReference type="ChEBI" id="CHEBI:30616"/>
        <dbReference type="ChEBI" id="CHEBI:61977"/>
        <dbReference type="ChEBI" id="CHEBI:456216"/>
        <dbReference type="EC" id="2.7.11.1"/>
    </reaction>
</comment>
<proteinExistence type="inferred from homology"/>
<evidence type="ECO:0000256" key="23">
    <source>
        <dbReference type="SAM" id="SignalP"/>
    </source>
</evidence>
<evidence type="ECO:0000256" key="19">
    <source>
        <dbReference type="ARBA" id="ARBA00047899"/>
    </source>
</evidence>
<dbReference type="EC" id="2.7.11.1" evidence="3"/>
<dbReference type="Gene3D" id="3.80.10.10">
    <property type="entry name" value="Ribonuclease Inhibitor"/>
    <property type="match status" value="3"/>
</dbReference>
<feature type="domain" description="Protein kinase" evidence="24">
    <location>
        <begin position="764"/>
        <end position="1047"/>
    </location>
</feature>
<name>A0A9Q0JPW0_9ROSI</name>
<dbReference type="GO" id="GO:0004674">
    <property type="term" value="F:protein serine/threonine kinase activity"/>
    <property type="evidence" value="ECO:0007669"/>
    <property type="project" value="UniProtKB-KW"/>
</dbReference>
<reference evidence="25" key="2">
    <citation type="journal article" date="2023" name="Plants (Basel)">
        <title>Annotation of the Turnera subulata (Passifloraceae) Draft Genome Reveals the S-Locus Evolved after the Divergence of Turneroideae from Passifloroideae in a Stepwise Manner.</title>
        <authorList>
            <person name="Henning P.M."/>
            <person name="Roalson E.H."/>
            <person name="Mir W."/>
            <person name="McCubbin A.G."/>
            <person name="Shore J.S."/>
        </authorList>
    </citation>
    <scope>NUCLEOTIDE SEQUENCE</scope>
    <source>
        <strain evidence="25">F60SS</strain>
    </source>
</reference>
<dbReference type="InterPro" id="IPR003591">
    <property type="entry name" value="Leu-rich_rpt_typical-subtyp"/>
</dbReference>
<accession>A0A9Q0JPW0</accession>
<dbReference type="InterPro" id="IPR013210">
    <property type="entry name" value="LRR_N_plant-typ"/>
</dbReference>
<dbReference type="AlphaFoldDB" id="A0A9Q0JPW0"/>
<evidence type="ECO:0000256" key="21">
    <source>
        <dbReference type="PROSITE-ProRule" id="PRU10141"/>
    </source>
</evidence>
<evidence type="ECO:0000256" key="12">
    <source>
        <dbReference type="ARBA" id="ARBA00022741"/>
    </source>
</evidence>
<dbReference type="FunFam" id="3.80.10.10:FF:000095">
    <property type="entry name" value="LRR receptor-like serine/threonine-protein kinase GSO1"/>
    <property type="match status" value="2"/>
</dbReference>
<evidence type="ECO:0000256" key="4">
    <source>
        <dbReference type="ARBA" id="ARBA00022475"/>
    </source>
</evidence>
<feature type="binding site" evidence="21">
    <location>
        <position position="792"/>
    </location>
    <ligand>
        <name>ATP</name>
        <dbReference type="ChEBI" id="CHEBI:30616"/>
    </ligand>
</feature>
<evidence type="ECO:0000256" key="1">
    <source>
        <dbReference type="ARBA" id="ARBA00004162"/>
    </source>
</evidence>
<dbReference type="InterPro" id="IPR032675">
    <property type="entry name" value="LRR_dom_sf"/>
</dbReference>
<keyword evidence="6" id="KW-0597">Phosphoprotein</keyword>
<evidence type="ECO:0000256" key="10">
    <source>
        <dbReference type="ARBA" id="ARBA00022729"/>
    </source>
</evidence>
<dbReference type="EMBL" id="JAKUCV010000517">
    <property type="protein sequence ID" value="KAJ4849704.1"/>
    <property type="molecule type" value="Genomic_DNA"/>
</dbReference>
<comment type="subcellular location">
    <subcellularLocation>
        <location evidence="1">Cell membrane</location>
        <topology evidence="1">Single-pass membrane protein</topology>
    </subcellularLocation>
</comment>
<keyword evidence="11" id="KW-0677">Repeat</keyword>
<keyword evidence="15 22" id="KW-1133">Transmembrane helix</keyword>
<keyword evidence="7" id="KW-0433">Leucine-rich repeat</keyword>
<evidence type="ECO:0000256" key="14">
    <source>
        <dbReference type="ARBA" id="ARBA00022840"/>
    </source>
</evidence>
<comment type="catalytic activity">
    <reaction evidence="20">
        <text>L-seryl-[protein] + ATP = O-phospho-L-seryl-[protein] + ADP + H(+)</text>
        <dbReference type="Rhea" id="RHEA:17989"/>
        <dbReference type="Rhea" id="RHEA-COMP:9863"/>
        <dbReference type="Rhea" id="RHEA-COMP:11604"/>
        <dbReference type="ChEBI" id="CHEBI:15378"/>
        <dbReference type="ChEBI" id="CHEBI:29999"/>
        <dbReference type="ChEBI" id="CHEBI:30616"/>
        <dbReference type="ChEBI" id="CHEBI:83421"/>
        <dbReference type="ChEBI" id="CHEBI:456216"/>
        <dbReference type="EC" id="2.7.11.1"/>
    </reaction>
</comment>
<sequence length="1064" mass="118660">MKNCIVFCMILVLFLAFFSHDDHLGDAAAPTPHSTRSYITDQNALLALKAHITHDPYNSLTSNWSTTTPTCSSWIGVSCDPISHRVTYLNPGADLGAYVFYMYRYFSVLTCKDWWFSGKMLQWPPLERGFNLLGWLRPCLNLSHMGLAGTIPPQITNLSFLAVLDLRNNSFRGPLHDVFEHLPNLHKLALADNLLEGQIPSSLWKCKRLLSLNLNGNKFSGSISKDLANLTLLKQLSLSFNELTGPIPASLMNCTSLSILSAFINRLTGTIPTNIGEFRRLQNLCLWANEFHGKIPNSISIASRLRIIDLSANALTGSVPHLFSNLTQLWYLAFDSNQLTGDLSFISSLASCVGNGRAAQQKLVGRILVEWLIQILETFQKHKEHQEHHKTLRIHLGMGKLNTQQLCIKDSTTWTFSSFPYNANSSKLTPKLDSSHFQDKLINFNKLTFSNNAFNTTIPASIGDLSTTLQHLDIGNCKLKGNIPAEIGNLKRLIALLLGDNELTGSIPTSIGRFERLQLLNISYNGLEGWIPEEICQLRDLSELYLSHNSLVGRIPACLGAITSLRTLELDSNNLTSTIPTALWNLDYILEVNLSSNALTGQLPLEIGNMKVIIKLDLSNNNFSGVIPITIGSLQSLLNLSLENNKLQGHIPDTLQGPIPSGGTLQNFTIESFLGNNGLCSTLLPQFPVCKNSNHGRSKASVLKLILLRYILPAFVLITIIAVVFVWLRCCRRNASVYDEIGGIVLPAWRRISYLELEQATDGFCETNLIGKGGFGSVYKGKLHDGKEIAVKVFNLQQEERALRSFDVECQVMSNIRHRNLVKIISSCTNLDFKALILEYMPKGSLEKLLYSHCWLFYTKNIDRLNIMIDVASALHYLHHGFFTPIIHCDLKPSNILLDEDMVAHVSDLGIAKLLGEGDSMTRTRTMATIGYMSPEYGSEGIVSTKGDVYSFGMVLMEMITRKKPTDEIFNQGMCLRDYVKDALPDAITEIADANLLTREQHLYAAKKDCIHAVSVLAVDCTVENPEERADITKVVTLLKSIRIEYLANLVRIHLHRAFQLLAF</sequence>
<feature type="chain" id="PRO_5040161599" description="non-specific serine/threonine protein kinase" evidence="23">
    <location>
        <begin position="28"/>
        <end position="1064"/>
    </location>
</feature>
<evidence type="ECO:0000256" key="5">
    <source>
        <dbReference type="ARBA" id="ARBA00022527"/>
    </source>
</evidence>
<evidence type="ECO:0000256" key="9">
    <source>
        <dbReference type="ARBA" id="ARBA00022692"/>
    </source>
</evidence>
<dbReference type="CDD" id="cd14066">
    <property type="entry name" value="STKc_IRAK"/>
    <property type="match status" value="1"/>
</dbReference>
<dbReference type="SUPFAM" id="SSF56112">
    <property type="entry name" value="Protein kinase-like (PK-like)"/>
    <property type="match status" value="1"/>
</dbReference>
<keyword evidence="5" id="KW-0723">Serine/threonine-protein kinase</keyword>
<comment type="similarity">
    <text evidence="2">Belongs to the protein kinase superfamily. Ser/Thr protein kinase family.</text>
</comment>
<evidence type="ECO:0000256" key="20">
    <source>
        <dbReference type="ARBA" id="ARBA00048679"/>
    </source>
</evidence>
<evidence type="ECO:0000313" key="26">
    <source>
        <dbReference type="Proteomes" id="UP001141552"/>
    </source>
</evidence>
<evidence type="ECO:0000256" key="2">
    <source>
        <dbReference type="ARBA" id="ARBA00008684"/>
    </source>
</evidence>
<dbReference type="PROSITE" id="PS00108">
    <property type="entry name" value="PROTEIN_KINASE_ST"/>
    <property type="match status" value="1"/>
</dbReference>
<evidence type="ECO:0000259" key="24">
    <source>
        <dbReference type="PROSITE" id="PS50011"/>
    </source>
</evidence>
<dbReference type="Gene3D" id="1.10.510.10">
    <property type="entry name" value="Transferase(Phosphotransferase) domain 1"/>
    <property type="match status" value="1"/>
</dbReference>
<dbReference type="FunFam" id="3.30.200.20:FF:000661">
    <property type="entry name" value="Serine-threonine protein kinase plant-type"/>
    <property type="match status" value="1"/>
</dbReference>
<evidence type="ECO:0000256" key="17">
    <source>
        <dbReference type="ARBA" id="ARBA00023170"/>
    </source>
</evidence>
<evidence type="ECO:0000256" key="3">
    <source>
        <dbReference type="ARBA" id="ARBA00012513"/>
    </source>
</evidence>
<feature type="signal peptide" evidence="23">
    <location>
        <begin position="1"/>
        <end position="27"/>
    </location>
</feature>
<keyword evidence="18" id="KW-0325">Glycoprotein</keyword>
<evidence type="ECO:0000256" key="8">
    <source>
        <dbReference type="ARBA" id="ARBA00022679"/>
    </source>
</evidence>
<evidence type="ECO:0000256" key="7">
    <source>
        <dbReference type="ARBA" id="ARBA00022614"/>
    </source>
</evidence>
<protein>
    <recommendedName>
        <fullName evidence="3">non-specific serine/threonine protein kinase</fullName>
        <ecNumber evidence="3">2.7.11.1</ecNumber>
    </recommendedName>
</protein>
<dbReference type="PANTHER" id="PTHR27008">
    <property type="entry name" value="OS04G0122200 PROTEIN"/>
    <property type="match status" value="1"/>
</dbReference>
<evidence type="ECO:0000256" key="22">
    <source>
        <dbReference type="SAM" id="Phobius"/>
    </source>
</evidence>
<dbReference type="FunFam" id="1.10.510.10:FF:000358">
    <property type="entry name" value="Putative leucine-rich repeat receptor-like serine/threonine-protein kinase"/>
    <property type="match status" value="1"/>
</dbReference>
<keyword evidence="8" id="KW-0808">Transferase</keyword>
<evidence type="ECO:0000256" key="16">
    <source>
        <dbReference type="ARBA" id="ARBA00023136"/>
    </source>
</evidence>
<dbReference type="Proteomes" id="UP001141552">
    <property type="component" value="Unassembled WGS sequence"/>
</dbReference>
<dbReference type="SMART" id="SM00220">
    <property type="entry name" value="S_TKc"/>
    <property type="match status" value="1"/>
</dbReference>
<organism evidence="25 26">
    <name type="scientific">Turnera subulata</name>
    <dbReference type="NCBI Taxonomy" id="218843"/>
    <lineage>
        <taxon>Eukaryota</taxon>
        <taxon>Viridiplantae</taxon>
        <taxon>Streptophyta</taxon>
        <taxon>Embryophyta</taxon>
        <taxon>Tracheophyta</taxon>
        <taxon>Spermatophyta</taxon>
        <taxon>Magnoliopsida</taxon>
        <taxon>eudicotyledons</taxon>
        <taxon>Gunneridae</taxon>
        <taxon>Pentapetalae</taxon>
        <taxon>rosids</taxon>
        <taxon>fabids</taxon>
        <taxon>Malpighiales</taxon>
        <taxon>Passifloraceae</taxon>
        <taxon>Turnera</taxon>
    </lineage>
</organism>
<dbReference type="SUPFAM" id="SSF52058">
    <property type="entry name" value="L domain-like"/>
    <property type="match status" value="2"/>
</dbReference>
<keyword evidence="13" id="KW-0418">Kinase</keyword>
<dbReference type="SMART" id="SM00369">
    <property type="entry name" value="LRR_TYP"/>
    <property type="match status" value="7"/>
</dbReference>
<dbReference type="OrthoDB" id="1724816at2759"/>
<dbReference type="Gene3D" id="3.30.200.20">
    <property type="entry name" value="Phosphorylase Kinase, domain 1"/>
    <property type="match status" value="1"/>
</dbReference>
<keyword evidence="12 21" id="KW-0547">Nucleotide-binding</keyword>
<dbReference type="PANTHER" id="PTHR27008:SF585">
    <property type="entry name" value="PROTEIN KINASE DOMAIN-CONTAINING PROTEIN"/>
    <property type="match status" value="1"/>
</dbReference>
<evidence type="ECO:0000256" key="11">
    <source>
        <dbReference type="ARBA" id="ARBA00022737"/>
    </source>
</evidence>